<evidence type="ECO:0000313" key="5">
    <source>
        <dbReference type="EMBL" id="SDI05196.1"/>
    </source>
</evidence>
<dbReference type="Gene3D" id="3.40.50.720">
    <property type="entry name" value="NAD(P)-binding Rossmann-like Domain"/>
    <property type="match status" value="1"/>
</dbReference>
<dbReference type="STRING" id="551996.SAMN05192573_115133"/>
<dbReference type="RefSeq" id="WP_091173039.1">
    <property type="nucleotide sequence ID" value="NZ_CP071878.2"/>
</dbReference>
<dbReference type="SUPFAM" id="SSF53223">
    <property type="entry name" value="Aminoacid dehydrogenase-like, N-terminal domain"/>
    <property type="match status" value="1"/>
</dbReference>
<dbReference type="Pfam" id="PF08501">
    <property type="entry name" value="Shikimate_dh_N"/>
    <property type="match status" value="1"/>
</dbReference>
<name>A0A1G8HEW4_9SPHI</name>
<dbReference type="GO" id="GO:0009423">
    <property type="term" value="P:chorismate biosynthetic process"/>
    <property type="evidence" value="ECO:0007669"/>
    <property type="project" value="TreeGrafter"/>
</dbReference>
<evidence type="ECO:0000256" key="3">
    <source>
        <dbReference type="ARBA" id="ARBA00023141"/>
    </source>
</evidence>
<proteinExistence type="predicted"/>
<dbReference type="Proteomes" id="UP000199705">
    <property type="component" value="Unassembled WGS sequence"/>
</dbReference>
<evidence type="ECO:0000259" key="4">
    <source>
        <dbReference type="Pfam" id="PF08501"/>
    </source>
</evidence>
<dbReference type="Gene3D" id="3.40.50.10860">
    <property type="entry name" value="Leucine Dehydrogenase, chain A, domain 1"/>
    <property type="match status" value="1"/>
</dbReference>
<accession>A0A1G8HEW4</accession>
<dbReference type="GO" id="GO:0019632">
    <property type="term" value="P:shikimate metabolic process"/>
    <property type="evidence" value="ECO:0007669"/>
    <property type="project" value="TreeGrafter"/>
</dbReference>
<evidence type="ECO:0000313" key="6">
    <source>
        <dbReference type="Proteomes" id="UP000199705"/>
    </source>
</evidence>
<dbReference type="PANTHER" id="PTHR21089:SF1">
    <property type="entry name" value="BIFUNCTIONAL 3-DEHYDROQUINATE DEHYDRATASE_SHIKIMATE DEHYDROGENASE, CHLOROPLASTIC"/>
    <property type="match status" value="1"/>
</dbReference>
<dbReference type="GO" id="GO:0005829">
    <property type="term" value="C:cytosol"/>
    <property type="evidence" value="ECO:0007669"/>
    <property type="project" value="TreeGrafter"/>
</dbReference>
<dbReference type="EMBL" id="FNCG01000015">
    <property type="protein sequence ID" value="SDI05196.1"/>
    <property type="molecule type" value="Genomic_DNA"/>
</dbReference>
<dbReference type="GO" id="GO:0050661">
    <property type="term" value="F:NADP binding"/>
    <property type="evidence" value="ECO:0007669"/>
    <property type="project" value="TreeGrafter"/>
</dbReference>
<dbReference type="SUPFAM" id="SSF51735">
    <property type="entry name" value="NAD(P)-binding Rossmann-fold domains"/>
    <property type="match status" value="1"/>
</dbReference>
<dbReference type="InterPro" id="IPR022893">
    <property type="entry name" value="Shikimate_DH_fam"/>
</dbReference>
<dbReference type="GeneID" id="91141141"/>
<dbReference type="PANTHER" id="PTHR21089">
    <property type="entry name" value="SHIKIMATE DEHYDROGENASE"/>
    <property type="match status" value="1"/>
</dbReference>
<gene>
    <name evidence="5" type="ORF">SAMN05192573_115133</name>
</gene>
<evidence type="ECO:0000256" key="1">
    <source>
        <dbReference type="ARBA" id="ARBA00004871"/>
    </source>
</evidence>
<keyword evidence="3" id="KW-0057">Aromatic amino acid biosynthesis</keyword>
<dbReference type="InterPro" id="IPR013708">
    <property type="entry name" value="Shikimate_DH-bd_N"/>
</dbReference>
<dbReference type="AlphaFoldDB" id="A0A1G8HEW4"/>
<comment type="pathway">
    <text evidence="1">Metabolic intermediate biosynthesis; chorismate biosynthesis; chorismate from D-erythrose 4-phosphate and phosphoenolpyruvate: step 4/7.</text>
</comment>
<dbReference type="GO" id="GO:0004764">
    <property type="term" value="F:shikimate 3-dehydrogenase (NADP+) activity"/>
    <property type="evidence" value="ECO:0007669"/>
    <property type="project" value="InterPro"/>
</dbReference>
<dbReference type="GO" id="GO:0009073">
    <property type="term" value="P:aromatic amino acid family biosynthetic process"/>
    <property type="evidence" value="ECO:0007669"/>
    <property type="project" value="UniProtKB-KW"/>
</dbReference>
<feature type="domain" description="Shikimate dehydrogenase substrate binding N-terminal" evidence="4">
    <location>
        <begin position="6"/>
        <end position="88"/>
    </location>
</feature>
<dbReference type="CDD" id="cd01065">
    <property type="entry name" value="NAD_bind_Shikimate_DH"/>
    <property type="match status" value="1"/>
</dbReference>
<dbReference type="InterPro" id="IPR036291">
    <property type="entry name" value="NAD(P)-bd_dom_sf"/>
</dbReference>
<reference evidence="6" key="1">
    <citation type="submission" date="2016-10" db="EMBL/GenBank/DDBJ databases">
        <authorList>
            <person name="Varghese N."/>
            <person name="Submissions S."/>
        </authorList>
    </citation>
    <scope>NUCLEOTIDE SEQUENCE [LARGE SCALE GENOMIC DNA]</scope>
    <source>
        <strain evidence="6">Gh-67</strain>
    </source>
</reference>
<keyword evidence="3" id="KW-0028">Amino-acid biosynthesis</keyword>
<protein>
    <submittedName>
        <fullName evidence="5">Shikimate dehydrogenase</fullName>
    </submittedName>
</protein>
<keyword evidence="2" id="KW-0560">Oxidoreductase</keyword>
<evidence type="ECO:0000256" key="2">
    <source>
        <dbReference type="ARBA" id="ARBA00023002"/>
    </source>
</evidence>
<sequence length="268" mass="30387">MKHYGLIGFPLSHSFSKKFFTEKFKNEGITDARYDLYPIEHIKDLQDLLDEHPDICGLNVTIPHKINVLPFLDWIEHDARTAGAVNCIRVTAESPIEAAFSGEIGVKDHDFRLEGYNTDIYGFEESLKPLIGDGNDDALVLGDGGAAKAVKCVLENLGITYKVVTRKPTHHADNILFKDLQPHHILQHKLIINTTPLGTHPNIDECPPIPYDFIGENHILYDLIYNPEETLFLKHGRERGAVTKNGYEMLVLQAEKSWEIWNSKEKHP</sequence>
<organism evidence="5 6">
    <name type="scientific">Mucilaginibacter gossypii</name>
    <dbReference type="NCBI Taxonomy" id="551996"/>
    <lineage>
        <taxon>Bacteria</taxon>
        <taxon>Pseudomonadati</taxon>
        <taxon>Bacteroidota</taxon>
        <taxon>Sphingobacteriia</taxon>
        <taxon>Sphingobacteriales</taxon>
        <taxon>Sphingobacteriaceae</taxon>
        <taxon>Mucilaginibacter</taxon>
    </lineage>
</organism>
<dbReference type="InterPro" id="IPR046346">
    <property type="entry name" value="Aminoacid_DH-like_N_sf"/>
</dbReference>
<keyword evidence="6" id="KW-1185">Reference proteome</keyword>